<dbReference type="FunFam" id="1.20.1050.10:FF:000006">
    <property type="entry name" value="Elongation factor 1 gamma"/>
    <property type="match status" value="1"/>
</dbReference>
<dbReference type="InterPro" id="IPR050802">
    <property type="entry name" value="EF-GSTs"/>
</dbReference>
<dbReference type="PANTHER" id="PTHR43986">
    <property type="entry name" value="ELONGATION FACTOR 1-GAMMA"/>
    <property type="match status" value="1"/>
</dbReference>
<dbReference type="InterPro" id="IPR004046">
    <property type="entry name" value="GST_C"/>
</dbReference>
<dbReference type="Gene3D" id="1.20.1050.10">
    <property type="match status" value="1"/>
</dbReference>
<dbReference type="FunFam" id="3.40.30.10:FF:000142">
    <property type="entry name" value="Elongation factor 1 gamma"/>
    <property type="match status" value="1"/>
</dbReference>
<proteinExistence type="predicted"/>
<evidence type="ECO:0000256" key="5">
    <source>
        <dbReference type="SAM" id="MobiDB-lite"/>
    </source>
</evidence>
<dbReference type="SUPFAM" id="SSF89942">
    <property type="entry name" value="eEF1-gamma domain"/>
    <property type="match status" value="1"/>
</dbReference>
<keyword evidence="2 4" id="KW-0251">Elongation factor</keyword>
<dbReference type="EMBL" id="FO082051">
    <property type="protein sequence ID" value="CCE81356.1"/>
    <property type="molecule type" value="Genomic_DNA"/>
</dbReference>
<dbReference type="PROSITE" id="PS50040">
    <property type="entry name" value="EF1G_C"/>
    <property type="match status" value="1"/>
</dbReference>
<dbReference type="CDD" id="cd03181">
    <property type="entry name" value="GST_C_EF1Bgamma_like"/>
    <property type="match status" value="1"/>
</dbReference>
<dbReference type="HOGENOM" id="CLU_011226_3_0_1"/>
<feature type="domain" description="EF-1-gamma C-terminal" evidence="6">
    <location>
        <begin position="258"/>
        <end position="420"/>
    </location>
</feature>
<evidence type="ECO:0000259" key="6">
    <source>
        <dbReference type="PROSITE" id="PS50040"/>
    </source>
</evidence>
<protein>
    <submittedName>
        <fullName evidence="8">Piso0_001255 protein</fullName>
    </submittedName>
</protein>
<dbReference type="FunFam" id="3.30.70.1010:FF:000001">
    <property type="entry name" value="Elongation factor 1-gamma 1"/>
    <property type="match status" value="1"/>
</dbReference>
<gene>
    <name evidence="8" type="primary">Piso0_001255</name>
    <name evidence="8" type="ORF">GNLVRS01_PISO0I00910g</name>
</gene>
<dbReference type="InParanoid" id="G8YDV7"/>
<dbReference type="GO" id="GO:0005085">
    <property type="term" value="F:guanyl-nucleotide exchange factor activity"/>
    <property type="evidence" value="ECO:0007669"/>
    <property type="project" value="UniProtKB-ARBA"/>
</dbReference>
<dbReference type="InterPro" id="IPR036249">
    <property type="entry name" value="Thioredoxin-like_sf"/>
</dbReference>
<dbReference type="Gene3D" id="3.40.30.10">
    <property type="entry name" value="Glutaredoxin"/>
    <property type="match status" value="1"/>
</dbReference>
<dbReference type="GO" id="GO:0003746">
    <property type="term" value="F:translation elongation factor activity"/>
    <property type="evidence" value="ECO:0007669"/>
    <property type="project" value="UniProtKB-UniRule"/>
</dbReference>
<dbReference type="PROSITE" id="PS50405">
    <property type="entry name" value="GST_CTER"/>
    <property type="match status" value="1"/>
</dbReference>
<dbReference type="GO" id="GO:0005737">
    <property type="term" value="C:cytoplasm"/>
    <property type="evidence" value="ECO:0007669"/>
    <property type="project" value="TreeGrafter"/>
</dbReference>
<dbReference type="Proteomes" id="UP000005222">
    <property type="component" value="Chromosome I"/>
</dbReference>
<dbReference type="InterPro" id="IPR036433">
    <property type="entry name" value="EF1B_G_C_sf"/>
</dbReference>
<dbReference type="AlphaFoldDB" id="G8YDV7"/>
<evidence type="ECO:0000313" key="8">
    <source>
        <dbReference type="EMBL" id="CCE81356.1"/>
    </source>
</evidence>
<feature type="compositionally biased region" description="Basic and acidic residues" evidence="5">
    <location>
        <begin position="240"/>
        <end position="250"/>
    </location>
</feature>
<keyword evidence="3 4" id="KW-0648">Protein biosynthesis</keyword>
<dbReference type="SUPFAM" id="SSF52833">
    <property type="entry name" value="Thioredoxin-like"/>
    <property type="match status" value="1"/>
</dbReference>
<evidence type="ECO:0000313" key="9">
    <source>
        <dbReference type="Proteomes" id="UP000005222"/>
    </source>
</evidence>
<keyword evidence="9" id="KW-1185">Reference proteome</keyword>
<dbReference type="CDD" id="cd03044">
    <property type="entry name" value="GST_N_EF1Bgamma"/>
    <property type="match status" value="1"/>
</dbReference>
<dbReference type="InterPro" id="IPR040079">
    <property type="entry name" value="Glutathione_S-Trfase"/>
</dbReference>
<dbReference type="InterPro" id="IPR001662">
    <property type="entry name" value="EF1B_G_C"/>
</dbReference>
<dbReference type="SMART" id="SM01183">
    <property type="entry name" value="EF1G"/>
    <property type="match status" value="1"/>
</dbReference>
<dbReference type="Gene3D" id="3.30.70.1010">
    <property type="entry name" value="Translation elongation factor EF1B, gamma chain, conserved domain"/>
    <property type="match status" value="1"/>
</dbReference>
<feature type="domain" description="GST C-terminal" evidence="7">
    <location>
        <begin position="98"/>
        <end position="224"/>
    </location>
</feature>
<evidence type="ECO:0000256" key="4">
    <source>
        <dbReference type="PROSITE-ProRule" id="PRU00519"/>
    </source>
</evidence>
<dbReference type="OMA" id="TQYFSWT"/>
<evidence type="ECO:0000256" key="2">
    <source>
        <dbReference type="ARBA" id="ARBA00022768"/>
    </source>
</evidence>
<sequence>MDQDKIWEELVSKRSKMSLGTLFVTQHARSIAPRALAKHLNLDVKVSDWEDPAYKANFPLGKVPAFLGPKGFKLHEIIAITIYLINSADPKSKLLGKNKEEYALIMKWLSLSNSELLPALANAFCPLIGKQPYNKKQVDEAQAYSNKVAAVFEERLINFTYLVGERLTLADIFVATMFTRGFDHLYGTQWRKEHPGITRWFKTVIQSDILKDEFKNYQFREKPVEFVPPKKEKKAAQQPKENKAKEEKPEQPAPAPKPKHPLEALGKAKISLEDWKRFYSNEETREVAIPHFWEKVYDPSEWSLWKVDYKYNDELTLTFMSNNLVGGFFNRLSASTKYMFGCMVVYGENNNNGITGFFMIRGDDHVPAFDVAPDWESYSFEKLDGNDEKTRKFVNNMLAWDEPVIVNGEQKEIVDGKVLK</sequence>
<dbReference type="FunCoup" id="G8YDV7">
    <property type="interactions" value="2086"/>
</dbReference>
<dbReference type="OrthoDB" id="249703at2759"/>
<dbReference type="Pfam" id="PF02798">
    <property type="entry name" value="GST_N"/>
    <property type="match status" value="1"/>
</dbReference>
<evidence type="ECO:0000259" key="7">
    <source>
        <dbReference type="PROSITE" id="PS50405"/>
    </source>
</evidence>
<dbReference type="eggNOG" id="KOG0867">
    <property type="taxonomic scope" value="Eukaryota"/>
</dbReference>
<dbReference type="Pfam" id="PF00043">
    <property type="entry name" value="GST_C"/>
    <property type="match status" value="1"/>
</dbReference>
<organism evidence="8 9">
    <name type="scientific">Pichia sorbitophila (strain ATCC MYA-4447 / BCRC 22081 / CBS 7064 / NBRC 10061 / NRRL Y-12695)</name>
    <name type="common">Hybrid yeast</name>
    <dbReference type="NCBI Taxonomy" id="559304"/>
    <lineage>
        <taxon>Eukaryota</taxon>
        <taxon>Fungi</taxon>
        <taxon>Dikarya</taxon>
        <taxon>Ascomycota</taxon>
        <taxon>Saccharomycotina</taxon>
        <taxon>Pichiomycetes</taxon>
        <taxon>Debaryomycetaceae</taxon>
        <taxon>Millerozyma</taxon>
    </lineage>
</organism>
<dbReference type="SFLD" id="SFLDG00358">
    <property type="entry name" value="Main_(cytGST)"/>
    <property type="match status" value="1"/>
</dbReference>
<dbReference type="STRING" id="559304.G8YDV7"/>
<reference evidence="8 9" key="1">
    <citation type="journal article" date="2012" name="G3 (Bethesda)">
        <title>Pichia sorbitophila, an interspecies yeast hybrid reveals early steps of genome resolution following polyploidization.</title>
        <authorList>
            <person name="Leh Louis V."/>
            <person name="Despons L."/>
            <person name="Friedrich A."/>
            <person name="Martin T."/>
            <person name="Durrens P."/>
            <person name="Casaregola S."/>
            <person name="Neuveglise C."/>
            <person name="Fairhead C."/>
            <person name="Marck C."/>
            <person name="Cruz J.A."/>
            <person name="Straub M.L."/>
            <person name="Kugler V."/>
            <person name="Sacerdot C."/>
            <person name="Uzunov Z."/>
            <person name="Thierry A."/>
            <person name="Weiss S."/>
            <person name="Bleykasten C."/>
            <person name="De Montigny J."/>
            <person name="Jacques N."/>
            <person name="Jung P."/>
            <person name="Lemaire M."/>
            <person name="Mallet S."/>
            <person name="Morel G."/>
            <person name="Richard G.F."/>
            <person name="Sarkar A."/>
            <person name="Savel G."/>
            <person name="Schacherer J."/>
            <person name="Seret M.L."/>
            <person name="Talla E."/>
            <person name="Samson G."/>
            <person name="Jubin C."/>
            <person name="Poulain J."/>
            <person name="Vacherie B."/>
            <person name="Barbe V."/>
            <person name="Pelletier E."/>
            <person name="Sherman D.J."/>
            <person name="Westhof E."/>
            <person name="Weissenbach J."/>
            <person name="Baret P.V."/>
            <person name="Wincker P."/>
            <person name="Gaillardin C."/>
            <person name="Dujon B."/>
            <person name="Souciet J.L."/>
        </authorList>
    </citation>
    <scope>NUCLEOTIDE SEQUENCE [LARGE SCALE GENOMIC DNA]</scope>
    <source>
        <strain evidence="9">ATCC MYA-4447 / BCRC 22081 / CBS 7064 / NBRC 10061 / NRRL Y-12695</strain>
    </source>
</reference>
<accession>G8YDV7</accession>
<dbReference type="SFLD" id="SFLDS00019">
    <property type="entry name" value="Glutathione_Transferase_(cytos"/>
    <property type="match status" value="1"/>
</dbReference>
<name>G8YDV7_PICSO</name>
<dbReference type="GO" id="GO:0005634">
    <property type="term" value="C:nucleus"/>
    <property type="evidence" value="ECO:0007669"/>
    <property type="project" value="TreeGrafter"/>
</dbReference>
<dbReference type="eggNOG" id="KOG1627">
    <property type="taxonomic scope" value="Eukaryota"/>
</dbReference>
<dbReference type="SUPFAM" id="SSF47616">
    <property type="entry name" value="GST C-terminal domain-like"/>
    <property type="match status" value="1"/>
</dbReference>
<dbReference type="InterPro" id="IPR010987">
    <property type="entry name" value="Glutathione-S-Trfase_C-like"/>
</dbReference>
<dbReference type="InterPro" id="IPR004045">
    <property type="entry name" value="Glutathione_S-Trfase_N"/>
</dbReference>
<feature type="region of interest" description="Disordered" evidence="5">
    <location>
        <begin position="228"/>
        <end position="261"/>
    </location>
</feature>
<evidence type="ECO:0000256" key="3">
    <source>
        <dbReference type="ARBA" id="ARBA00022917"/>
    </source>
</evidence>
<comment type="pathway">
    <text evidence="1">Protein biosynthesis; polypeptide chain elongation.</text>
</comment>
<dbReference type="PANTHER" id="PTHR43986:SF1">
    <property type="entry name" value="ELONGATION FACTOR 1-GAMMA"/>
    <property type="match status" value="1"/>
</dbReference>
<dbReference type="InterPro" id="IPR036282">
    <property type="entry name" value="Glutathione-S-Trfase_C_sf"/>
</dbReference>
<dbReference type="Pfam" id="PF00647">
    <property type="entry name" value="EF1G"/>
    <property type="match status" value="1"/>
</dbReference>
<evidence type="ECO:0000256" key="1">
    <source>
        <dbReference type="ARBA" id="ARBA00004815"/>
    </source>
</evidence>